<proteinExistence type="predicted"/>
<evidence type="ECO:0000313" key="5">
    <source>
        <dbReference type="WBParaSite" id="EVEC_0000352701-mRNA-1"/>
    </source>
</evidence>
<dbReference type="Pfam" id="PF08614">
    <property type="entry name" value="ATG16"/>
    <property type="match status" value="1"/>
</dbReference>
<reference evidence="5" key="1">
    <citation type="submission" date="2017-02" db="UniProtKB">
        <authorList>
            <consortium name="WormBaseParasite"/>
        </authorList>
    </citation>
    <scope>IDENTIFICATION</scope>
</reference>
<organism evidence="5">
    <name type="scientific">Enterobius vermicularis</name>
    <name type="common">Human pinworm</name>
    <dbReference type="NCBI Taxonomy" id="51028"/>
    <lineage>
        <taxon>Eukaryota</taxon>
        <taxon>Metazoa</taxon>
        <taxon>Ecdysozoa</taxon>
        <taxon>Nematoda</taxon>
        <taxon>Chromadorea</taxon>
        <taxon>Rhabditida</taxon>
        <taxon>Spirurina</taxon>
        <taxon>Oxyuridomorpha</taxon>
        <taxon>Oxyuroidea</taxon>
        <taxon>Oxyuridae</taxon>
        <taxon>Enterobius</taxon>
    </lineage>
</organism>
<evidence type="ECO:0000256" key="1">
    <source>
        <dbReference type="SAM" id="MobiDB-lite"/>
    </source>
</evidence>
<name>A0A0N4V0S6_ENTVE</name>
<feature type="region of interest" description="Disordered" evidence="1">
    <location>
        <begin position="175"/>
        <end position="208"/>
    </location>
</feature>
<protein>
    <submittedName>
        <fullName evidence="5">ATG16 domain-containing protein</fullName>
    </submittedName>
</protein>
<dbReference type="EMBL" id="UXUI01007540">
    <property type="protein sequence ID" value="VDD88092.1"/>
    <property type="molecule type" value="Genomic_DNA"/>
</dbReference>
<evidence type="ECO:0000313" key="4">
    <source>
        <dbReference type="Proteomes" id="UP000274131"/>
    </source>
</evidence>
<keyword evidence="4" id="KW-1185">Reference proteome</keyword>
<sequence length="208" mass="24279">MDGDFRAIILERLKSRNEVCDQFSPLFAAYNELTDYVAQLGSRGRLRSSSVNGGGNETDSKLREELSELYRKKEQNDQQLIETNNRLENLQKKFEELQAKHDATLAELEEVRKKLKALKEENNTLFDSNRILRDEHLALQVTYDNLAQRTQVVEQENLKLIENLKEAKNEQIKLLNEQNEREERERDRMRQAEIISSISNSPPSSDEK</sequence>
<feature type="domain" description="Autophagy-related protein 16" evidence="2">
    <location>
        <begin position="9"/>
        <end position="170"/>
    </location>
</feature>
<evidence type="ECO:0000259" key="2">
    <source>
        <dbReference type="Pfam" id="PF08614"/>
    </source>
</evidence>
<dbReference type="Proteomes" id="UP000274131">
    <property type="component" value="Unassembled WGS sequence"/>
</dbReference>
<feature type="compositionally biased region" description="Low complexity" evidence="1">
    <location>
        <begin position="194"/>
        <end position="208"/>
    </location>
</feature>
<dbReference type="InterPro" id="IPR013923">
    <property type="entry name" value="Autophagy-rel_prot_16_dom"/>
</dbReference>
<dbReference type="AlphaFoldDB" id="A0A0N4V0S6"/>
<reference evidence="3 4" key="2">
    <citation type="submission" date="2018-10" db="EMBL/GenBank/DDBJ databases">
        <authorList>
            <consortium name="Pathogen Informatics"/>
        </authorList>
    </citation>
    <scope>NUCLEOTIDE SEQUENCE [LARGE SCALE GENOMIC DNA]</scope>
</reference>
<gene>
    <name evidence="3" type="ORF">EVEC_LOCUS3235</name>
</gene>
<dbReference type="WBParaSite" id="EVEC_0000352701-mRNA-1">
    <property type="protein sequence ID" value="EVEC_0000352701-mRNA-1"/>
    <property type="gene ID" value="EVEC_0000352701"/>
</dbReference>
<evidence type="ECO:0000313" key="3">
    <source>
        <dbReference type="EMBL" id="VDD88092.1"/>
    </source>
</evidence>
<dbReference type="STRING" id="51028.A0A0N4V0S6"/>
<dbReference type="OrthoDB" id="6262491at2759"/>
<feature type="compositionally biased region" description="Basic and acidic residues" evidence="1">
    <location>
        <begin position="178"/>
        <end position="191"/>
    </location>
</feature>
<accession>A0A0N4V0S6</accession>